<dbReference type="Pfam" id="PF12669">
    <property type="entry name" value="FeoB_associated"/>
    <property type="match status" value="1"/>
</dbReference>
<reference evidence="3" key="1">
    <citation type="journal article" date="2021" name="PeerJ">
        <title>Extensive microbial diversity within the chicken gut microbiome revealed by metagenomics and culture.</title>
        <authorList>
            <person name="Gilroy R."/>
            <person name="Ravi A."/>
            <person name="Getino M."/>
            <person name="Pursley I."/>
            <person name="Horton D.L."/>
            <person name="Alikhan N.F."/>
            <person name="Baker D."/>
            <person name="Gharbi K."/>
            <person name="Hall N."/>
            <person name="Watson M."/>
            <person name="Adriaenssens E.M."/>
            <person name="Foster-Nyarko E."/>
            <person name="Jarju S."/>
            <person name="Secka A."/>
            <person name="Antonio M."/>
            <person name="Oren A."/>
            <person name="Chaudhuri R.R."/>
            <person name="La Ragione R."/>
            <person name="Hildebrand F."/>
            <person name="Pallen M.J."/>
        </authorList>
    </citation>
    <scope>NUCLEOTIDE SEQUENCE</scope>
    <source>
        <strain evidence="3">ChiSxjej6B18-287</strain>
    </source>
</reference>
<proteinExistence type="predicted"/>
<evidence type="ECO:0000259" key="2">
    <source>
        <dbReference type="PROSITE" id="PS50846"/>
    </source>
</evidence>
<organism evidence="3 4">
    <name type="scientific">Candidatus Blautia merdigallinarum</name>
    <dbReference type="NCBI Taxonomy" id="2838495"/>
    <lineage>
        <taxon>Bacteria</taxon>
        <taxon>Bacillati</taxon>
        <taxon>Bacillota</taxon>
        <taxon>Clostridia</taxon>
        <taxon>Lachnospirales</taxon>
        <taxon>Lachnospiraceae</taxon>
        <taxon>Blautia</taxon>
    </lineage>
</organism>
<dbReference type="InterPro" id="IPR017969">
    <property type="entry name" value="Heavy-metal-associated_CS"/>
</dbReference>
<keyword evidence="1" id="KW-0479">Metal-binding</keyword>
<feature type="domain" description="HMA" evidence="2">
    <location>
        <begin position="57"/>
        <end position="121"/>
    </location>
</feature>
<dbReference type="InterPro" id="IPR006121">
    <property type="entry name" value="HMA_dom"/>
</dbReference>
<dbReference type="PROSITE" id="PS50846">
    <property type="entry name" value="HMA_2"/>
    <property type="match status" value="1"/>
</dbReference>
<dbReference type="InterPro" id="IPR036163">
    <property type="entry name" value="HMA_dom_sf"/>
</dbReference>
<dbReference type="EMBL" id="DWWV01000098">
    <property type="protein sequence ID" value="HJC10674.1"/>
    <property type="molecule type" value="Genomic_DNA"/>
</dbReference>
<dbReference type="GO" id="GO:0046872">
    <property type="term" value="F:metal ion binding"/>
    <property type="evidence" value="ECO:0007669"/>
    <property type="project" value="UniProtKB-KW"/>
</dbReference>
<name>A0A9D2N6L7_9FIRM</name>
<accession>A0A9D2N6L7</accession>
<gene>
    <name evidence="3" type="ORF">H9935_07630</name>
</gene>
<dbReference type="Pfam" id="PF00403">
    <property type="entry name" value="HMA"/>
    <property type="match status" value="1"/>
</dbReference>
<dbReference type="SUPFAM" id="SSF55008">
    <property type="entry name" value="HMA, heavy metal-associated domain"/>
    <property type="match status" value="1"/>
</dbReference>
<dbReference type="AlphaFoldDB" id="A0A9D2N6L7"/>
<comment type="caution">
    <text evidence="3">The sequence shown here is derived from an EMBL/GenBank/DDBJ whole genome shotgun (WGS) entry which is preliminary data.</text>
</comment>
<sequence>MENVIALLVLVIILGLAVSYMVKAKKKGVKCIGCPAGGSCPSAGKMKKKKLEGPVLGKKIMEISGMSCDHCVMNVTAMLNRIDGVSAEVNLSKGRAVVSYDREIGDDILKDAVEMIGYQVTGIRQK</sequence>
<protein>
    <submittedName>
        <fullName evidence="3">FeoB-associated Cys-rich membrane protein</fullName>
    </submittedName>
</protein>
<dbReference type="CDD" id="cd00371">
    <property type="entry name" value="HMA"/>
    <property type="match status" value="1"/>
</dbReference>
<dbReference type="Gene3D" id="3.30.70.100">
    <property type="match status" value="1"/>
</dbReference>
<dbReference type="Proteomes" id="UP000823893">
    <property type="component" value="Unassembled WGS sequence"/>
</dbReference>
<evidence type="ECO:0000313" key="4">
    <source>
        <dbReference type="Proteomes" id="UP000823893"/>
    </source>
</evidence>
<dbReference type="PROSITE" id="PS01047">
    <property type="entry name" value="HMA_1"/>
    <property type="match status" value="1"/>
</dbReference>
<reference evidence="3" key="2">
    <citation type="submission" date="2021-04" db="EMBL/GenBank/DDBJ databases">
        <authorList>
            <person name="Gilroy R."/>
        </authorList>
    </citation>
    <scope>NUCLEOTIDE SEQUENCE</scope>
    <source>
        <strain evidence="3">ChiSxjej6B18-287</strain>
    </source>
</reference>
<evidence type="ECO:0000313" key="3">
    <source>
        <dbReference type="EMBL" id="HJC10674.1"/>
    </source>
</evidence>
<evidence type="ECO:0000256" key="1">
    <source>
        <dbReference type="ARBA" id="ARBA00022723"/>
    </source>
</evidence>